<dbReference type="STRING" id="1276258.SAPIS_v1c02500"/>
<proteinExistence type="predicted"/>
<dbReference type="Proteomes" id="UP000018550">
    <property type="component" value="Chromosome"/>
</dbReference>
<evidence type="ECO:0000313" key="1">
    <source>
        <dbReference type="EMBL" id="AHB36096.1"/>
    </source>
</evidence>
<dbReference type="OrthoDB" id="389806at2"/>
<sequence length="95" mass="10524">MRELTIHEKHQIRGGAGVSGSLFGGIASIISSVTSFVEDMYSDIVSTVFLFNHANDYDKLDMKIGKNTIKLDNTSSNKLSLEHKNQVVDHTLPLF</sequence>
<dbReference type="KEGG" id="sapi:SAPIS_v1c02500"/>
<keyword evidence="2" id="KW-1185">Reference proteome</keyword>
<organism evidence="1 2">
    <name type="scientific">Spiroplasma apis B31</name>
    <dbReference type="NCBI Taxonomy" id="1276258"/>
    <lineage>
        <taxon>Bacteria</taxon>
        <taxon>Bacillati</taxon>
        <taxon>Mycoplasmatota</taxon>
        <taxon>Mollicutes</taxon>
        <taxon>Entomoplasmatales</taxon>
        <taxon>Spiroplasmataceae</taxon>
        <taxon>Spiroplasma</taxon>
    </lineage>
</organism>
<accession>V5RJ25</accession>
<dbReference type="HOGENOM" id="CLU_2371355_0_0_14"/>
<reference evidence="1 2" key="1">
    <citation type="journal article" date="2014" name="Genome Announc.">
        <title>Complete Genome Sequence of Spiroplasma apis B31T (ATCC 33834), a Bacterium Associated with May Disease of Honeybees (Apis mellifera).</title>
        <authorList>
            <person name="Ku C."/>
            <person name="Lo W.S."/>
            <person name="Chen L.L."/>
            <person name="Kuo C.H."/>
        </authorList>
    </citation>
    <scope>NUCLEOTIDE SEQUENCE [LARGE SCALE GENOMIC DNA]</scope>
    <source>
        <strain evidence="1">B31</strain>
    </source>
</reference>
<protein>
    <submittedName>
        <fullName evidence="1">Uncharacterized protein</fullName>
    </submittedName>
</protein>
<evidence type="ECO:0000313" key="2">
    <source>
        <dbReference type="Proteomes" id="UP000018550"/>
    </source>
</evidence>
<dbReference type="EMBL" id="CP006682">
    <property type="protein sequence ID" value="AHB36096.1"/>
    <property type="molecule type" value="Genomic_DNA"/>
</dbReference>
<name>V5RJ25_SPIAP</name>
<gene>
    <name evidence="1" type="ORF">SAPIS_v1c02500</name>
</gene>
<dbReference type="PATRIC" id="fig|1276258.3.peg.245"/>
<dbReference type="RefSeq" id="WP_023789030.1">
    <property type="nucleotide sequence ID" value="NC_022998.1"/>
</dbReference>
<dbReference type="AlphaFoldDB" id="V5RJ25"/>